<evidence type="ECO:0000313" key="1">
    <source>
        <dbReference type="EMBL" id="KAI3845788.1"/>
    </source>
</evidence>
<proteinExistence type="predicted"/>
<evidence type="ECO:0000313" key="2">
    <source>
        <dbReference type="Proteomes" id="UP001202328"/>
    </source>
</evidence>
<reference evidence="1" key="1">
    <citation type="submission" date="2022-04" db="EMBL/GenBank/DDBJ databases">
        <title>A functionally conserved STORR gene fusion in Papaver species that diverged 16.8 million years ago.</title>
        <authorList>
            <person name="Catania T."/>
        </authorList>
    </citation>
    <scope>NUCLEOTIDE SEQUENCE</scope>
    <source>
        <strain evidence="1">S-188037</strain>
    </source>
</reference>
<keyword evidence="2" id="KW-1185">Reference proteome</keyword>
<accession>A0AAD4RZY5</accession>
<dbReference type="AlphaFoldDB" id="A0AAD4RZY5"/>
<organism evidence="1 2">
    <name type="scientific">Papaver atlanticum</name>
    <dbReference type="NCBI Taxonomy" id="357466"/>
    <lineage>
        <taxon>Eukaryota</taxon>
        <taxon>Viridiplantae</taxon>
        <taxon>Streptophyta</taxon>
        <taxon>Embryophyta</taxon>
        <taxon>Tracheophyta</taxon>
        <taxon>Spermatophyta</taxon>
        <taxon>Magnoliopsida</taxon>
        <taxon>Ranunculales</taxon>
        <taxon>Papaveraceae</taxon>
        <taxon>Papaveroideae</taxon>
        <taxon>Papaver</taxon>
    </lineage>
</organism>
<feature type="non-terminal residue" evidence="1">
    <location>
        <position position="79"/>
    </location>
</feature>
<name>A0AAD4RZY5_9MAGN</name>
<comment type="caution">
    <text evidence="1">The sequence shown here is derived from an EMBL/GenBank/DDBJ whole genome shotgun (WGS) entry which is preliminary data.</text>
</comment>
<gene>
    <name evidence="1" type="ORF">MKW98_016547</name>
</gene>
<dbReference type="Proteomes" id="UP001202328">
    <property type="component" value="Unassembled WGS sequence"/>
</dbReference>
<protein>
    <submittedName>
        <fullName evidence="1">Uncharacterized protein</fullName>
    </submittedName>
</protein>
<dbReference type="EMBL" id="JAJJMB010016632">
    <property type="protein sequence ID" value="KAI3845788.1"/>
    <property type="molecule type" value="Genomic_DNA"/>
</dbReference>
<sequence>LQGDIEFLNEEKNEFVRSVISVVGQPLQEETDERKKAVADSEKALEELRVLHKTQAVRERWYRVELQEIQQELIKVLGS</sequence>